<feature type="region of interest" description="Disordered" evidence="1">
    <location>
        <begin position="339"/>
        <end position="358"/>
    </location>
</feature>
<gene>
    <name evidence="2" type="ORF">LY90DRAFT_428261</name>
</gene>
<feature type="compositionally biased region" description="Polar residues" evidence="1">
    <location>
        <begin position="339"/>
        <end position="351"/>
    </location>
</feature>
<dbReference type="GO" id="GO:0005634">
    <property type="term" value="C:nucleus"/>
    <property type="evidence" value="ECO:0007669"/>
    <property type="project" value="TreeGrafter"/>
</dbReference>
<reference evidence="2 3" key="1">
    <citation type="submission" date="2016-08" db="EMBL/GenBank/DDBJ databases">
        <title>A Parts List for Fungal Cellulosomes Revealed by Comparative Genomics.</title>
        <authorList>
            <consortium name="DOE Joint Genome Institute"/>
            <person name="Haitjema C.H."/>
            <person name="Gilmore S.P."/>
            <person name="Henske J.K."/>
            <person name="Solomon K.V."/>
            <person name="De Groot R."/>
            <person name="Kuo A."/>
            <person name="Mondo S.J."/>
            <person name="Salamov A.A."/>
            <person name="Labutti K."/>
            <person name="Zhao Z."/>
            <person name="Chiniquy J."/>
            <person name="Barry K."/>
            <person name="Brewer H.M."/>
            <person name="Purvine S.O."/>
            <person name="Wright A.T."/>
            <person name="Boxma B."/>
            <person name="Van Alen T."/>
            <person name="Hackstein J.H."/>
            <person name="Baker S.E."/>
            <person name="Grigoriev I.V."/>
            <person name="O'Malley M.A."/>
        </authorList>
    </citation>
    <scope>NUCLEOTIDE SEQUENCE [LARGE SCALE GENOMIC DNA]</scope>
    <source>
        <strain evidence="2 3">G1</strain>
    </source>
</reference>
<dbReference type="GO" id="GO:0019901">
    <property type="term" value="F:protein kinase binding"/>
    <property type="evidence" value="ECO:0007669"/>
    <property type="project" value="InterPro"/>
</dbReference>
<feature type="compositionally biased region" description="Low complexity" evidence="1">
    <location>
        <begin position="18"/>
        <end position="44"/>
    </location>
</feature>
<evidence type="ECO:0000256" key="1">
    <source>
        <dbReference type="SAM" id="MobiDB-lite"/>
    </source>
</evidence>
<dbReference type="EMBL" id="MCOG01000218">
    <property type="protein sequence ID" value="ORY24842.1"/>
    <property type="molecule type" value="Genomic_DNA"/>
</dbReference>
<dbReference type="Proteomes" id="UP000193920">
    <property type="component" value="Unassembled WGS sequence"/>
</dbReference>
<dbReference type="CDD" id="cd20558">
    <property type="entry name" value="CYCLIN_ScPCL7-like"/>
    <property type="match status" value="1"/>
</dbReference>
<evidence type="ECO:0000313" key="3">
    <source>
        <dbReference type="Proteomes" id="UP000193920"/>
    </source>
</evidence>
<sequence length="358" mass="40938">MEDYQKETKKLNSSDTYISTNTNNHKSSNNSTNPNPNNSLNHISQSTTPNTSSINNLNNHSDSNINVNTTNTTKTVTNITTTTNNNNNNNNNVNEQNDSNNSNIIPHNNTIKIEVEKSEINPSTNRVISNNNSKLTNFHKPTLSIPKAKNNTNNCIYLPKNFYEVDINHLIYLIAEMLEKLTKYNDQITLTKENLTRFHSRKAPEISIYDYLKRIVKYAAIDKVALLSLLIYIDRICKKHRLFTISSLTVHRFIITSLTCASKAMCDSICTNLHYSKVGGIHVKELNLLELEFLFLIDWNLVCTDVSELQQYYENLVRQSFVYHIMPEPGEEINSKSLISEDNNQNDNNYSKGLHDVD</sequence>
<organism evidence="2 3">
    <name type="scientific">Neocallimastix californiae</name>
    <dbReference type="NCBI Taxonomy" id="1754190"/>
    <lineage>
        <taxon>Eukaryota</taxon>
        <taxon>Fungi</taxon>
        <taxon>Fungi incertae sedis</taxon>
        <taxon>Chytridiomycota</taxon>
        <taxon>Chytridiomycota incertae sedis</taxon>
        <taxon>Neocallimastigomycetes</taxon>
        <taxon>Neocallimastigales</taxon>
        <taxon>Neocallimastigaceae</taxon>
        <taxon>Neocallimastix</taxon>
    </lineage>
</organism>
<dbReference type="GO" id="GO:0000307">
    <property type="term" value="C:cyclin-dependent protein kinase holoenzyme complex"/>
    <property type="evidence" value="ECO:0007669"/>
    <property type="project" value="TreeGrafter"/>
</dbReference>
<feature type="compositionally biased region" description="Low complexity" evidence="1">
    <location>
        <begin position="52"/>
        <end position="104"/>
    </location>
</feature>
<dbReference type="PANTHER" id="PTHR15615">
    <property type="match status" value="1"/>
</dbReference>
<keyword evidence="3" id="KW-1185">Reference proteome</keyword>
<feature type="compositionally biased region" description="Basic and acidic residues" evidence="1">
    <location>
        <begin position="1"/>
        <end position="12"/>
    </location>
</feature>
<dbReference type="Pfam" id="PF08613">
    <property type="entry name" value="Cyclin"/>
    <property type="match status" value="1"/>
</dbReference>
<evidence type="ECO:0000313" key="2">
    <source>
        <dbReference type="EMBL" id="ORY24842.1"/>
    </source>
</evidence>
<dbReference type="GO" id="GO:0016538">
    <property type="term" value="F:cyclin-dependent protein serine/threonine kinase regulator activity"/>
    <property type="evidence" value="ECO:0007669"/>
    <property type="project" value="TreeGrafter"/>
</dbReference>
<dbReference type="Gene3D" id="1.10.472.10">
    <property type="entry name" value="Cyclin-like"/>
    <property type="match status" value="1"/>
</dbReference>
<protein>
    <submittedName>
        <fullName evidence="2">Cyclin-domain-containing protein</fullName>
    </submittedName>
</protein>
<dbReference type="STRING" id="1754190.A0A1Y2AQN2"/>
<dbReference type="InterPro" id="IPR036915">
    <property type="entry name" value="Cyclin-like_sf"/>
</dbReference>
<dbReference type="SUPFAM" id="SSF47954">
    <property type="entry name" value="Cyclin-like"/>
    <property type="match status" value="1"/>
</dbReference>
<comment type="caution">
    <text evidence="2">The sequence shown here is derived from an EMBL/GenBank/DDBJ whole genome shotgun (WGS) entry which is preliminary data.</text>
</comment>
<proteinExistence type="predicted"/>
<dbReference type="OrthoDB" id="337735at2759"/>
<accession>A0A1Y2AQN2</accession>
<name>A0A1Y2AQN2_9FUNG</name>
<feature type="region of interest" description="Disordered" evidence="1">
    <location>
        <begin position="1"/>
        <end position="104"/>
    </location>
</feature>
<dbReference type="PANTHER" id="PTHR15615:SF117">
    <property type="entry name" value="PHO85 CYCLIN PHO80"/>
    <property type="match status" value="1"/>
</dbReference>
<dbReference type="InterPro" id="IPR013922">
    <property type="entry name" value="Cyclin_PHO80-like"/>
</dbReference>
<dbReference type="AlphaFoldDB" id="A0A1Y2AQN2"/>